<dbReference type="AlphaFoldDB" id="M0MA79"/>
<dbReference type="OrthoDB" id="214234at2157"/>
<feature type="transmembrane region" description="Helical" evidence="6">
    <location>
        <begin position="463"/>
        <end position="491"/>
    </location>
</feature>
<evidence type="ECO:0000256" key="1">
    <source>
        <dbReference type="ARBA" id="ARBA00004141"/>
    </source>
</evidence>
<feature type="region of interest" description="Disordered" evidence="5">
    <location>
        <begin position="360"/>
        <end position="396"/>
    </location>
</feature>
<protein>
    <submittedName>
        <fullName evidence="8">Polysaccharide deacetylase</fullName>
    </submittedName>
</protein>
<feature type="compositionally biased region" description="Polar residues" evidence="5">
    <location>
        <begin position="360"/>
        <end position="370"/>
    </location>
</feature>
<reference evidence="8 9" key="1">
    <citation type="journal article" date="2014" name="PLoS Genet.">
        <title>Phylogenetically driven sequencing of extremely halophilic archaea reveals strategies for static and dynamic osmo-response.</title>
        <authorList>
            <person name="Becker E.A."/>
            <person name="Seitzer P.M."/>
            <person name="Tritt A."/>
            <person name="Larsen D."/>
            <person name="Krusor M."/>
            <person name="Yao A.I."/>
            <person name="Wu D."/>
            <person name="Madern D."/>
            <person name="Eisen J.A."/>
            <person name="Darling A.E."/>
            <person name="Facciotti M.T."/>
        </authorList>
    </citation>
    <scope>NUCLEOTIDE SEQUENCE [LARGE SCALE GENOMIC DNA]</scope>
    <source>
        <strain evidence="8 9">DSM 5350</strain>
    </source>
</reference>
<comment type="caution">
    <text evidence="8">The sequence shown here is derived from an EMBL/GenBank/DDBJ whole genome shotgun (WGS) entry which is preliminary data.</text>
</comment>
<dbReference type="PANTHER" id="PTHR37422">
    <property type="entry name" value="TEICHURONIC ACID BIOSYNTHESIS PROTEIN TUAE"/>
    <property type="match status" value="1"/>
</dbReference>
<dbReference type="InParanoid" id="M0MA79"/>
<accession>M0MA79</accession>
<feature type="transmembrane region" description="Helical" evidence="6">
    <location>
        <begin position="194"/>
        <end position="215"/>
    </location>
</feature>
<feature type="transmembrane region" description="Helical" evidence="6">
    <location>
        <begin position="283"/>
        <end position="301"/>
    </location>
</feature>
<dbReference type="Pfam" id="PF04932">
    <property type="entry name" value="Wzy_C"/>
    <property type="match status" value="1"/>
</dbReference>
<organism evidence="8 9">
    <name type="scientific">Halococcus saccharolyticus DSM 5350</name>
    <dbReference type="NCBI Taxonomy" id="1227455"/>
    <lineage>
        <taxon>Archaea</taxon>
        <taxon>Methanobacteriati</taxon>
        <taxon>Methanobacteriota</taxon>
        <taxon>Stenosarchaea group</taxon>
        <taxon>Halobacteria</taxon>
        <taxon>Halobacteriales</taxon>
        <taxon>Halococcaceae</taxon>
        <taxon>Halococcus</taxon>
    </lineage>
</organism>
<evidence type="ECO:0000256" key="6">
    <source>
        <dbReference type="SAM" id="Phobius"/>
    </source>
</evidence>
<feature type="transmembrane region" description="Helical" evidence="6">
    <location>
        <begin position="339"/>
        <end position="358"/>
    </location>
</feature>
<feature type="transmembrane region" description="Helical" evidence="6">
    <location>
        <begin position="26"/>
        <end position="47"/>
    </location>
</feature>
<evidence type="ECO:0000313" key="8">
    <source>
        <dbReference type="EMBL" id="EMA42651.1"/>
    </source>
</evidence>
<dbReference type="PANTHER" id="PTHR37422:SF23">
    <property type="entry name" value="TEICHURONIC ACID BIOSYNTHESIS PROTEIN TUAE"/>
    <property type="match status" value="1"/>
</dbReference>
<dbReference type="GO" id="GO:0016020">
    <property type="term" value="C:membrane"/>
    <property type="evidence" value="ECO:0007669"/>
    <property type="project" value="UniProtKB-SubCell"/>
</dbReference>
<dbReference type="InterPro" id="IPR051533">
    <property type="entry name" value="WaaL-like"/>
</dbReference>
<dbReference type="Proteomes" id="UP000011669">
    <property type="component" value="Unassembled WGS sequence"/>
</dbReference>
<dbReference type="PATRIC" id="fig|1227455.4.peg.3244"/>
<keyword evidence="4 6" id="KW-0472">Membrane</keyword>
<name>M0MA79_9EURY</name>
<feature type="transmembrane region" description="Helical" evidence="6">
    <location>
        <begin position="53"/>
        <end position="70"/>
    </location>
</feature>
<keyword evidence="9" id="KW-1185">Reference proteome</keyword>
<evidence type="ECO:0000256" key="5">
    <source>
        <dbReference type="SAM" id="MobiDB-lite"/>
    </source>
</evidence>
<keyword evidence="3 6" id="KW-1133">Transmembrane helix</keyword>
<comment type="subcellular location">
    <subcellularLocation>
        <location evidence="1">Membrane</location>
        <topology evidence="1">Multi-pass membrane protein</topology>
    </subcellularLocation>
</comment>
<dbReference type="RefSeq" id="WP_006079044.1">
    <property type="nucleotide sequence ID" value="NZ_AOMD01000033.1"/>
</dbReference>
<proteinExistence type="predicted"/>
<keyword evidence="2 6" id="KW-0812">Transmembrane</keyword>
<feature type="transmembrane region" description="Helical" evidence="6">
    <location>
        <begin position="249"/>
        <end position="276"/>
    </location>
</feature>
<dbReference type="STRING" id="1227455.C449_15953"/>
<gene>
    <name evidence="8" type="ORF">C449_15953</name>
</gene>
<evidence type="ECO:0000313" key="9">
    <source>
        <dbReference type="Proteomes" id="UP000011669"/>
    </source>
</evidence>
<feature type="transmembrane region" description="Helical" evidence="6">
    <location>
        <begin position="528"/>
        <end position="547"/>
    </location>
</feature>
<sequence>MTHSYFPGNSSLVPAIDTGLSKRGEALLLAIVLTGGLTFVTPLLSLFVGVPTLALVALTGAGYAALALFLRRTVVSIYVALIVTVTFAANVPLASTGEFVGHLGPQLWLVQLPLAGAVAFLVADLFADNPRDFDPSTPGLLFGGFVVWSFLAAIFGATARTDAALYFAWFVLQGLAAFAVTHHAVRIDIIRLRTLVETFLVVVAAQTAVAVVQFFHGGLLGLSRLGESAHIPISPVSLGPLGEFATGTYVAGFTGMSFILATLIVLAVPIAIVLALRTDGWRRWGLVAIVIVMAAVLRMTGSDAARGGIVVAALALAGLTLAVYGMPPKRNGRALVKRYVVIAALTLVSAAALFYPSASSGTGSHLTDLSGNDGGTDATGGGGGGNAGGDAPTQPTGGPDIEAILRDLTIPLFDIGTLGIRLQQYITGIELFIQYPLFGIGGANFPYYATARGLPKEIPLHNIYIALLAETGLPGFLLYVGAVAAVLWMGWRAIASTADSLDRALLVGVLAGMIGYLAFAFWDTLMLTKVAGLFSFWILAGGVVGHARRQPFESERG</sequence>
<dbReference type="EMBL" id="AOMD01000033">
    <property type="protein sequence ID" value="EMA42651.1"/>
    <property type="molecule type" value="Genomic_DNA"/>
</dbReference>
<feature type="transmembrane region" description="Helical" evidence="6">
    <location>
        <begin position="107"/>
        <end position="127"/>
    </location>
</feature>
<feature type="transmembrane region" description="Helical" evidence="6">
    <location>
        <begin position="307"/>
        <end position="327"/>
    </location>
</feature>
<feature type="transmembrane region" description="Helical" evidence="6">
    <location>
        <begin position="77"/>
        <end position="95"/>
    </location>
</feature>
<feature type="transmembrane region" description="Helical" evidence="6">
    <location>
        <begin position="163"/>
        <end position="182"/>
    </location>
</feature>
<dbReference type="InterPro" id="IPR007016">
    <property type="entry name" value="O-antigen_ligase-rel_domated"/>
</dbReference>
<feature type="transmembrane region" description="Helical" evidence="6">
    <location>
        <begin position="139"/>
        <end position="157"/>
    </location>
</feature>
<feature type="compositionally biased region" description="Gly residues" evidence="5">
    <location>
        <begin position="372"/>
        <end position="388"/>
    </location>
</feature>
<feature type="transmembrane region" description="Helical" evidence="6">
    <location>
        <begin position="503"/>
        <end position="522"/>
    </location>
</feature>
<evidence type="ECO:0000256" key="2">
    <source>
        <dbReference type="ARBA" id="ARBA00022692"/>
    </source>
</evidence>
<evidence type="ECO:0000256" key="3">
    <source>
        <dbReference type="ARBA" id="ARBA00022989"/>
    </source>
</evidence>
<evidence type="ECO:0000256" key="4">
    <source>
        <dbReference type="ARBA" id="ARBA00023136"/>
    </source>
</evidence>
<feature type="domain" description="O-antigen ligase-related" evidence="7">
    <location>
        <begin position="306"/>
        <end position="480"/>
    </location>
</feature>
<evidence type="ECO:0000259" key="7">
    <source>
        <dbReference type="Pfam" id="PF04932"/>
    </source>
</evidence>